<keyword evidence="1" id="KW-1133">Transmembrane helix</keyword>
<sequence>MSTAFDVICIGIFFTLAAIYYIWRQGGKETPFTVTEEKSKDDKFITDPSPLHSLFPEMLDTYKGERDHIYVNKVLRQPYHQTMSHQPMNVNDWIEIDADYKQDLQAKQRLIQTQGKVVLDLIDDDKVRLGCQELMEHVCDWITKRYPNLFQWQSSSTILNKVTGESMSLIDSSTEKLKSGTEALRVVSNLVQDDFLIASPLPDGHWLCAGGLVCFPGFYLLSEKIGTTLFATHKPVPQFNEKILLSVERTLTRLQPNAPIERTSWEVVDSKEDQFWVPMAGPLPTSTGAKPMYPHHTTGRDVDATKYEDASKLILRLDHQTFSKMPKSGIIFFGIHPFRRQMSDLRHSPLLPRLLLEIHRTGPKDLMKYKAAPQYEASVIPYLQELDRWQTSVGLAKEDDRVQDFRLCKDRKAEL</sequence>
<keyword evidence="1" id="KW-0812">Transmembrane</keyword>
<evidence type="ECO:0000313" key="2">
    <source>
        <dbReference type="EMBL" id="PWN38393.1"/>
    </source>
</evidence>
<proteinExistence type="predicted"/>
<keyword evidence="1" id="KW-0472">Membrane</keyword>
<evidence type="ECO:0000313" key="3">
    <source>
        <dbReference type="Proteomes" id="UP000245771"/>
    </source>
</evidence>
<gene>
    <name evidence="2" type="ORF">FA14DRAFT_183806</name>
</gene>
<evidence type="ECO:0000256" key="1">
    <source>
        <dbReference type="SAM" id="Phobius"/>
    </source>
</evidence>
<accession>A0A316VPP8</accession>
<dbReference type="STRING" id="1280837.A0A316VPP8"/>
<dbReference type="OrthoDB" id="5043642at2759"/>
<protein>
    <submittedName>
        <fullName evidence="2">Uncharacterized protein</fullName>
    </submittedName>
</protein>
<dbReference type="InParanoid" id="A0A316VPP8"/>
<reference evidence="2 3" key="1">
    <citation type="journal article" date="2018" name="Mol. Biol. Evol.">
        <title>Broad Genomic Sampling Reveals a Smut Pathogenic Ancestry of the Fungal Clade Ustilaginomycotina.</title>
        <authorList>
            <person name="Kijpornyongpan T."/>
            <person name="Mondo S.J."/>
            <person name="Barry K."/>
            <person name="Sandor L."/>
            <person name="Lee J."/>
            <person name="Lipzen A."/>
            <person name="Pangilinan J."/>
            <person name="LaButti K."/>
            <person name="Hainaut M."/>
            <person name="Henrissat B."/>
            <person name="Grigoriev I.V."/>
            <person name="Spatafora J.W."/>
            <person name="Aime M.C."/>
        </authorList>
    </citation>
    <scope>NUCLEOTIDE SEQUENCE [LARGE SCALE GENOMIC DNA]</scope>
    <source>
        <strain evidence="2 3">MCA 3882</strain>
    </source>
</reference>
<dbReference type="Proteomes" id="UP000245771">
    <property type="component" value="Unassembled WGS sequence"/>
</dbReference>
<dbReference type="Pfam" id="PF11927">
    <property type="entry name" value="HODM_asu-like"/>
    <property type="match status" value="1"/>
</dbReference>
<dbReference type="AlphaFoldDB" id="A0A316VPP8"/>
<dbReference type="InterPro" id="IPR021848">
    <property type="entry name" value="HODM_asu-like"/>
</dbReference>
<feature type="transmembrane region" description="Helical" evidence="1">
    <location>
        <begin position="7"/>
        <end position="23"/>
    </location>
</feature>
<name>A0A316VPP8_9BASI</name>
<dbReference type="EMBL" id="KZ819602">
    <property type="protein sequence ID" value="PWN38393.1"/>
    <property type="molecule type" value="Genomic_DNA"/>
</dbReference>
<dbReference type="RefSeq" id="XP_025358695.1">
    <property type="nucleotide sequence ID" value="XM_025501344.1"/>
</dbReference>
<keyword evidence="3" id="KW-1185">Reference proteome</keyword>
<dbReference type="GeneID" id="37023125"/>
<organism evidence="2 3">
    <name type="scientific">Meira miltonrushii</name>
    <dbReference type="NCBI Taxonomy" id="1280837"/>
    <lineage>
        <taxon>Eukaryota</taxon>
        <taxon>Fungi</taxon>
        <taxon>Dikarya</taxon>
        <taxon>Basidiomycota</taxon>
        <taxon>Ustilaginomycotina</taxon>
        <taxon>Exobasidiomycetes</taxon>
        <taxon>Exobasidiales</taxon>
        <taxon>Brachybasidiaceae</taxon>
        <taxon>Meira</taxon>
    </lineage>
</organism>